<evidence type="ECO:0000256" key="4">
    <source>
        <dbReference type="ARBA" id="ARBA00022729"/>
    </source>
</evidence>
<evidence type="ECO:0000256" key="8">
    <source>
        <dbReference type="ARBA" id="ARBA00023170"/>
    </source>
</evidence>
<dbReference type="Gene3D" id="3.80.10.10">
    <property type="entry name" value="Ribonuclease Inhibitor"/>
    <property type="match status" value="1"/>
</dbReference>
<keyword evidence="6" id="KW-1133">Transmembrane helix</keyword>
<sequence length="174" mass="19684">MGVLGDACLEHERIALLPLKPFFNHYNELANCDEAKGSNCCEWVGIECNTTTKRLIGLSLHSTRYEDEGWYLNASMFLSFVEFKSLNLQGNSIVGCIENEDEMHLRLTELEQLDLSNNLFRNNTFSFLKGLSSLKSLTMVVNNLQGSLDIKGLEISRNLTVLDLSENWIESLES</sequence>
<accession>A0ABR2DIR5</accession>
<keyword evidence="8" id="KW-0675">Receptor</keyword>
<evidence type="ECO:0000259" key="10">
    <source>
        <dbReference type="Pfam" id="PF08263"/>
    </source>
</evidence>
<keyword evidence="2" id="KW-0433">Leucine-rich repeat</keyword>
<evidence type="ECO:0000256" key="6">
    <source>
        <dbReference type="ARBA" id="ARBA00022989"/>
    </source>
</evidence>
<protein>
    <recommendedName>
        <fullName evidence="10">Leucine-rich repeat-containing N-terminal plant-type domain-containing protein</fullName>
    </recommendedName>
</protein>
<dbReference type="EMBL" id="JBBPBM010000025">
    <property type="protein sequence ID" value="KAK8540182.1"/>
    <property type="molecule type" value="Genomic_DNA"/>
</dbReference>
<keyword evidence="7" id="KW-0472">Membrane</keyword>
<dbReference type="SUPFAM" id="SSF52047">
    <property type="entry name" value="RNI-like"/>
    <property type="match status" value="1"/>
</dbReference>
<proteinExistence type="predicted"/>
<dbReference type="InterPro" id="IPR013210">
    <property type="entry name" value="LRR_N_plant-typ"/>
</dbReference>
<comment type="caution">
    <text evidence="11">The sequence shown here is derived from an EMBL/GenBank/DDBJ whole genome shotgun (WGS) entry which is preliminary data.</text>
</comment>
<evidence type="ECO:0000256" key="2">
    <source>
        <dbReference type="ARBA" id="ARBA00022614"/>
    </source>
</evidence>
<evidence type="ECO:0000313" key="11">
    <source>
        <dbReference type="EMBL" id="KAK8540182.1"/>
    </source>
</evidence>
<feature type="domain" description="Leucine-rich repeat-containing N-terminal plant-type" evidence="10">
    <location>
        <begin position="10"/>
        <end position="49"/>
    </location>
</feature>
<evidence type="ECO:0000313" key="12">
    <source>
        <dbReference type="Proteomes" id="UP001472677"/>
    </source>
</evidence>
<evidence type="ECO:0000256" key="1">
    <source>
        <dbReference type="ARBA" id="ARBA00004479"/>
    </source>
</evidence>
<dbReference type="InterPro" id="IPR046956">
    <property type="entry name" value="RLP23-like"/>
</dbReference>
<dbReference type="Pfam" id="PF08263">
    <property type="entry name" value="LRRNT_2"/>
    <property type="match status" value="1"/>
</dbReference>
<gene>
    <name evidence="11" type="ORF">V6N12_046473</name>
</gene>
<name>A0ABR2DIR5_9ROSI</name>
<evidence type="ECO:0000256" key="9">
    <source>
        <dbReference type="ARBA" id="ARBA00023180"/>
    </source>
</evidence>
<dbReference type="Proteomes" id="UP001472677">
    <property type="component" value="Unassembled WGS sequence"/>
</dbReference>
<dbReference type="PANTHER" id="PTHR48063:SF35">
    <property type="entry name" value="RECEPTOR-LIKE PROTEIN 12"/>
    <property type="match status" value="1"/>
</dbReference>
<evidence type="ECO:0000256" key="5">
    <source>
        <dbReference type="ARBA" id="ARBA00022737"/>
    </source>
</evidence>
<organism evidence="11 12">
    <name type="scientific">Hibiscus sabdariffa</name>
    <name type="common">roselle</name>
    <dbReference type="NCBI Taxonomy" id="183260"/>
    <lineage>
        <taxon>Eukaryota</taxon>
        <taxon>Viridiplantae</taxon>
        <taxon>Streptophyta</taxon>
        <taxon>Embryophyta</taxon>
        <taxon>Tracheophyta</taxon>
        <taxon>Spermatophyta</taxon>
        <taxon>Magnoliopsida</taxon>
        <taxon>eudicotyledons</taxon>
        <taxon>Gunneridae</taxon>
        <taxon>Pentapetalae</taxon>
        <taxon>rosids</taxon>
        <taxon>malvids</taxon>
        <taxon>Malvales</taxon>
        <taxon>Malvaceae</taxon>
        <taxon>Malvoideae</taxon>
        <taxon>Hibiscus</taxon>
    </lineage>
</organism>
<keyword evidence="3" id="KW-0812">Transmembrane</keyword>
<keyword evidence="9" id="KW-0325">Glycoprotein</keyword>
<evidence type="ECO:0000256" key="7">
    <source>
        <dbReference type="ARBA" id="ARBA00023136"/>
    </source>
</evidence>
<dbReference type="InterPro" id="IPR032675">
    <property type="entry name" value="LRR_dom_sf"/>
</dbReference>
<dbReference type="PANTHER" id="PTHR48063">
    <property type="entry name" value="LRR RECEPTOR-LIKE KINASE"/>
    <property type="match status" value="1"/>
</dbReference>
<comment type="subcellular location">
    <subcellularLocation>
        <location evidence="1">Membrane</location>
        <topology evidence="1">Single-pass type I membrane protein</topology>
    </subcellularLocation>
</comment>
<dbReference type="PROSITE" id="PS51450">
    <property type="entry name" value="LRR"/>
    <property type="match status" value="1"/>
</dbReference>
<keyword evidence="4" id="KW-0732">Signal</keyword>
<keyword evidence="12" id="KW-1185">Reference proteome</keyword>
<dbReference type="InterPro" id="IPR001611">
    <property type="entry name" value="Leu-rich_rpt"/>
</dbReference>
<keyword evidence="5" id="KW-0677">Repeat</keyword>
<reference evidence="11 12" key="1">
    <citation type="journal article" date="2024" name="G3 (Bethesda)">
        <title>Genome assembly of Hibiscus sabdariffa L. provides insights into metabolisms of medicinal natural products.</title>
        <authorList>
            <person name="Kim T."/>
        </authorList>
    </citation>
    <scope>NUCLEOTIDE SEQUENCE [LARGE SCALE GENOMIC DNA]</scope>
    <source>
        <strain evidence="11">TK-2024</strain>
        <tissue evidence="11">Old leaves</tissue>
    </source>
</reference>
<evidence type="ECO:0000256" key="3">
    <source>
        <dbReference type="ARBA" id="ARBA00022692"/>
    </source>
</evidence>